<protein>
    <recommendedName>
        <fullName evidence="4">DUF2059 domain-containing protein</fullName>
    </recommendedName>
</protein>
<reference evidence="2 3" key="1">
    <citation type="submission" date="2024-09" db="EMBL/GenBank/DDBJ databases">
        <authorList>
            <person name="Sun Q."/>
            <person name="Mori K."/>
        </authorList>
    </citation>
    <scope>NUCLEOTIDE SEQUENCE [LARGE SCALE GENOMIC DNA]</scope>
    <source>
        <strain evidence="2 3">CECT 8064</strain>
    </source>
</reference>
<feature type="chain" id="PRO_5046869647" description="DUF2059 domain-containing protein" evidence="1">
    <location>
        <begin position="24"/>
        <end position="145"/>
    </location>
</feature>
<accession>A0ABV5HNK3</accession>
<evidence type="ECO:0000256" key="1">
    <source>
        <dbReference type="SAM" id="SignalP"/>
    </source>
</evidence>
<keyword evidence="3" id="KW-1185">Reference proteome</keyword>
<gene>
    <name evidence="2" type="ORF">ACFFUV_12370</name>
</gene>
<dbReference type="Proteomes" id="UP001589645">
    <property type="component" value="Unassembled WGS sequence"/>
</dbReference>
<evidence type="ECO:0000313" key="3">
    <source>
        <dbReference type="Proteomes" id="UP001589645"/>
    </source>
</evidence>
<feature type="signal peptide" evidence="1">
    <location>
        <begin position="1"/>
        <end position="23"/>
    </location>
</feature>
<dbReference type="RefSeq" id="WP_390193052.1">
    <property type="nucleotide sequence ID" value="NZ_JBHMEP010000002.1"/>
</dbReference>
<keyword evidence="1" id="KW-0732">Signal</keyword>
<comment type="caution">
    <text evidence="2">The sequence shown here is derived from an EMBL/GenBank/DDBJ whole genome shotgun (WGS) entry which is preliminary data.</text>
</comment>
<dbReference type="EMBL" id="JBHMEP010000002">
    <property type="protein sequence ID" value="MFB9135758.1"/>
    <property type="molecule type" value="Genomic_DNA"/>
</dbReference>
<proteinExistence type="predicted"/>
<evidence type="ECO:0008006" key="4">
    <source>
        <dbReference type="Google" id="ProtNLM"/>
    </source>
</evidence>
<name>A0ABV5HNK3_9VIBR</name>
<organism evidence="2 3">
    <name type="scientific">Vibrio olivae</name>
    <dbReference type="NCBI Taxonomy" id="1243002"/>
    <lineage>
        <taxon>Bacteria</taxon>
        <taxon>Pseudomonadati</taxon>
        <taxon>Pseudomonadota</taxon>
        <taxon>Gammaproteobacteria</taxon>
        <taxon>Vibrionales</taxon>
        <taxon>Vibrionaceae</taxon>
        <taxon>Vibrio</taxon>
    </lineage>
</organism>
<evidence type="ECO:0000313" key="2">
    <source>
        <dbReference type="EMBL" id="MFB9135758.1"/>
    </source>
</evidence>
<sequence>MKIKAPFLGIAVGLSVFAVSAHSAELDVEALSSTIQSSTQDVRVLTSQQLSAHPDDLVSVLSLLLQLKPESASDILAQAMIDYPEMVMEFVTLARELGISNEMITIAAVEAGLDPTQLAEQTAAGVETVVPTPIPPIHKAPVSRS</sequence>